<organism evidence="1">
    <name type="scientific">marine metagenome</name>
    <dbReference type="NCBI Taxonomy" id="408172"/>
    <lineage>
        <taxon>unclassified sequences</taxon>
        <taxon>metagenomes</taxon>
        <taxon>ecological metagenomes</taxon>
    </lineage>
</organism>
<protein>
    <submittedName>
        <fullName evidence="1">Uncharacterized protein</fullName>
    </submittedName>
</protein>
<dbReference type="AlphaFoldDB" id="A0A382QA35"/>
<sequence>MMSHNLLGLSLSPPSEAKLHILEVSFFAIKLVGNKF</sequence>
<reference evidence="1" key="1">
    <citation type="submission" date="2018-05" db="EMBL/GenBank/DDBJ databases">
        <authorList>
            <person name="Lanie J.A."/>
            <person name="Ng W.-L."/>
            <person name="Kazmierczak K.M."/>
            <person name="Andrzejewski T.M."/>
            <person name="Davidsen T.M."/>
            <person name="Wayne K.J."/>
            <person name="Tettelin H."/>
            <person name="Glass J.I."/>
            <person name="Rusch D."/>
            <person name="Podicherti R."/>
            <person name="Tsui H.-C.T."/>
            <person name="Winkler M.E."/>
        </authorList>
    </citation>
    <scope>NUCLEOTIDE SEQUENCE</scope>
</reference>
<dbReference type="EMBL" id="UINC01112969">
    <property type="protein sequence ID" value="SVC82276.1"/>
    <property type="molecule type" value="Genomic_DNA"/>
</dbReference>
<name>A0A382QA35_9ZZZZ</name>
<gene>
    <name evidence="1" type="ORF">METZ01_LOCUS335130</name>
</gene>
<evidence type="ECO:0000313" key="1">
    <source>
        <dbReference type="EMBL" id="SVC82276.1"/>
    </source>
</evidence>
<accession>A0A382QA35</accession>
<proteinExistence type="predicted"/>